<evidence type="ECO:0000256" key="22">
    <source>
        <dbReference type="ARBA" id="ARBA00022750"/>
    </source>
</evidence>
<name>Q87108_SIVSA</name>
<evidence type="ECO:0000259" key="66">
    <source>
        <dbReference type="PROSITE" id="PS50994"/>
    </source>
</evidence>
<evidence type="ECO:0000256" key="45">
    <source>
        <dbReference type="ARBA" id="ARBA00023268"/>
    </source>
</evidence>
<dbReference type="GO" id="GO:0075523">
    <property type="term" value="P:viral translational frameshifting"/>
    <property type="evidence" value="ECO:0007669"/>
    <property type="project" value="UniProtKB-KW"/>
</dbReference>
<keyword evidence="34" id="KW-0695">RNA-directed DNA polymerase</keyword>
<feature type="domain" description="Integrase-type" evidence="67">
    <location>
        <begin position="970"/>
        <end position="1017"/>
    </location>
</feature>
<keyword evidence="16" id="KW-0808">Transferase</keyword>
<evidence type="ECO:0000256" key="6">
    <source>
        <dbReference type="ARBA" id="ARBA00004425"/>
    </source>
</evidence>
<dbReference type="GO" id="GO:0046718">
    <property type="term" value="P:symbiont entry into host cell"/>
    <property type="evidence" value="ECO:0007669"/>
    <property type="project" value="UniProtKB-KW"/>
</dbReference>
<comment type="function">
    <text evidence="51">Matrix protein p17 has two main functions: in infected cell, it targets Gag and Gag-pol polyproteins to the plasma membrane via a multipartite membrane-binding signal, that includes its myristointegration complex. The myristoylation signal and the NLS exert conflicting influences its subcellular localization. The key regulation of these motifs might be phosphorylation of a portion of MA molecules on the C-terminal tyrosine at the time of virus maturation, by virion-associated cellular tyrosine kinase. Implicated in the release from host cell mediated by Vpu.</text>
</comment>
<keyword evidence="14" id="KW-1188">Viral release from host cell</keyword>
<evidence type="ECO:0000256" key="39">
    <source>
        <dbReference type="ARBA" id="ARBA00023125"/>
    </source>
</evidence>
<evidence type="ECO:0000256" key="48">
    <source>
        <dbReference type="ARBA" id="ARBA00023415"/>
    </source>
</evidence>
<evidence type="ECO:0000259" key="62">
    <source>
        <dbReference type="PROSITE" id="PS50175"/>
    </source>
</evidence>
<keyword evidence="43" id="KW-1035">Host cytoplasm</keyword>
<evidence type="ECO:0000256" key="60">
    <source>
        <dbReference type="RuleBase" id="RU004064"/>
    </source>
</evidence>
<protein>
    <recommendedName>
        <fullName evidence="7">Gag-Pol polyprotein</fullName>
    </recommendedName>
    <alternativeName>
        <fullName evidence="49">Pr160Gag-Pol</fullName>
    </alternativeName>
</protein>
<keyword evidence="15 60" id="KW-0645">Protease</keyword>
<evidence type="ECO:0000256" key="19">
    <source>
        <dbReference type="ARBA" id="ARBA00022722"/>
    </source>
</evidence>
<evidence type="ECO:0000256" key="36">
    <source>
        <dbReference type="ARBA" id="ARBA00022995"/>
    </source>
</evidence>
<keyword evidence="25 58" id="KW-0863">Zinc-finger</keyword>
<evidence type="ECO:0000256" key="58">
    <source>
        <dbReference type="PROSITE-ProRule" id="PRU00450"/>
    </source>
</evidence>
<evidence type="ECO:0000256" key="35">
    <source>
        <dbReference type="ARBA" id="ARBA00022932"/>
    </source>
</evidence>
<keyword evidence="18" id="KW-0519">Myristate</keyword>
<feature type="domain" description="RNase H type-1" evidence="65">
    <location>
        <begin position="621"/>
        <end position="744"/>
    </location>
</feature>
<keyword evidence="12" id="KW-1048">Host nucleus</keyword>
<evidence type="ECO:0000256" key="46">
    <source>
        <dbReference type="ARBA" id="ARBA00023288"/>
    </source>
</evidence>
<evidence type="ECO:0000256" key="53">
    <source>
        <dbReference type="ARBA" id="ARBA00037716"/>
    </source>
</evidence>
<evidence type="ECO:0000256" key="9">
    <source>
        <dbReference type="ARBA" id="ARBA00022524"/>
    </source>
</evidence>
<dbReference type="GO" id="GO:0003887">
    <property type="term" value="F:DNA-directed DNA polymerase activity"/>
    <property type="evidence" value="ECO:0007669"/>
    <property type="project" value="UniProtKB-KW"/>
</dbReference>
<dbReference type="InterPro" id="IPR001584">
    <property type="entry name" value="Integrase_cat-core"/>
</dbReference>
<evidence type="ECO:0000256" key="28">
    <source>
        <dbReference type="ARBA" id="ARBA00022833"/>
    </source>
</evidence>
<dbReference type="PROSITE" id="PS50994">
    <property type="entry name" value="INTEGRASE"/>
    <property type="match status" value="1"/>
</dbReference>
<comment type="subcellular location">
    <subcellularLocation>
        <location evidence="6">Host cell membrane</location>
        <topology evidence="6">Lipid-anchor</topology>
    </subcellularLocation>
    <subcellularLocation>
        <location evidence="4">Host cytoplasm</location>
    </subcellularLocation>
    <subcellularLocation>
        <location evidence="3">Host nucleus</location>
    </subcellularLocation>
    <subcellularLocation>
        <location evidence="5">Virion</location>
    </subcellularLocation>
</comment>
<accession>Q87108</accession>
<dbReference type="SUPFAM" id="SSF46919">
    <property type="entry name" value="N-terminal Zn binding domain of HIV integrase"/>
    <property type="match status" value="1"/>
</dbReference>
<keyword evidence="9" id="KW-1163">Viral penetration into host nucleus</keyword>
<keyword evidence="44" id="KW-1262">Eukaryotic host gene expression shutoff by virus</keyword>
<evidence type="ECO:0000259" key="63">
    <source>
        <dbReference type="PROSITE" id="PS50876"/>
    </source>
</evidence>
<evidence type="ECO:0000256" key="4">
    <source>
        <dbReference type="ARBA" id="ARBA00004192"/>
    </source>
</evidence>
<evidence type="ECO:0000256" key="33">
    <source>
        <dbReference type="ARBA" id="ARBA00022908"/>
    </source>
</evidence>
<keyword evidence="29" id="KW-0460">Magnesium</keyword>
<keyword evidence="38" id="KW-0917">Virion maturation</keyword>
<dbReference type="PROSITE" id="PS00141">
    <property type="entry name" value="ASP_PROTEASE"/>
    <property type="match status" value="1"/>
</dbReference>
<evidence type="ECO:0000256" key="13">
    <source>
        <dbReference type="ARBA" id="ARBA00022581"/>
    </source>
</evidence>
<keyword evidence="30" id="KW-0946">Virion</keyword>
<dbReference type="Pfam" id="PF06817">
    <property type="entry name" value="RVT_thumb"/>
    <property type="match status" value="1"/>
</dbReference>
<feature type="compositionally biased region" description="Polar residues" evidence="61">
    <location>
        <begin position="19"/>
        <end position="32"/>
    </location>
</feature>
<evidence type="ECO:0000256" key="55">
    <source>
        <dbReference type="ARBA" id="ARBA00038579"/>
    </source>
</evidence>
<dbReference type="PROSITE" id="PS50878">
    <property type="entry name" value="RT_POL"/>
    <property type="match status" value="1"/>
</dbReference>
<dbReference type="GO" id="GO:0043657">
    <property type="term" value="C:host cell"/>
    <property type="evidence" value="ECO:0007669"/>
    <property type="project" value="GOC"/>
</dbReference>
<keyword evidence="20" id="KW-0479">Metal-binding</keyword>
<evidence type="ECO:0000256" key="24">
    <source>
        <dbReference type="ARBA" id="ARBA00022759"/>
    </source>
</evidence>
<keyword evidence="22 60" id="KW-0064">Aspartyl protease</keyword>
<feature type="domain" description="Peptidase A2" evidence="62">
    <location>
        <begin position="108"/>
        <end position="177"/>
    </location>
</feature>
<dbReference type="GO" id="GO:0003677">
    <property type="term" value="F:DNA binding"/>
    <property type="evidence" value="ECO:0007669"/>
    <property type="project" value="UniProtKB-KW"/>
</dbReference>
<evidence type="ECO:0000313" key="68">
    <source>
        <dbReference type="EMBL" id="AAA21505.1"/>
    </source>
</evidence>
<dbReference type="GO" id="GO:0019013">
    <property type="term" value="C:viral nucleocapsid"/>
    <property type="evidence" value="ECO:0007669"/>
    <property type="project" value="UniProtKB-KW"/>
</dbReference>
<evidence type="ECO:0000256" key="50">
    <source>
        <dbReference type="ARBA" id="ARBA00037199"/>
    </source>
</evidence>
<evidence type="ECO:0000256" key="27">
    <source>
        <dbReference type="ARBA" id="ARBA00022809"/>
    </source>
</evidence>
<evidence type="ECO:0000256" key="10">
    <source>
        <dbReference type="ARBA" id="ARBA00022553"/>
    </source>
</evidence>
<proteinExistence type="inferred from homology"/>
<evidence type="ECO:0000256" key="56">
    <source>
        <dbReference type="ARBA" id="ARBA00038618"/>
    </source>
</evidence>
<dbReference type="Proteomes" id="UP000260447">
    <property type="component" value="Segment"/>
</dbReference>
<evidence type="ECO:0000256" key="14">
    <source>
        <dbReference type="ARBA" id="ARBA00022612"/>
    </source>
</evidence>
<dbReference type="FunFam" id="3.30.70.270:FF:000006">
    <property type="entry name" value="Gag-Pol polyprotein"/>
    <property type="match status" value="1"/>
</dbReference>
<dbReference type="InterPro" id="IPR002156">
    <property type="entry name" value="RNaseH_domain"/>
</dbReference>
<dbReference type="Gene3D" id="2.30.30.10">
    <property type="entry name" value="Integrase, C-terminal domain superfamily, retroviral"/>
    <property type="match status" value="1"/>
</dbReference>
<dbReference type="GO" id="GO:0015074">
    <property type="term" value="P:DNA integration"/>
    <property type="evidence" value="ECO:0007669"/>
    <property type="project" value="UniProtKB-KW"/>
</dbReference>
<comment type="similarity">
    <text evidence="60">Belongs to the retroviral Pol polyprotein family.</text>
</comment>
<comment type="function">
    <text evidence="50">Gag-Pol polyprotein and Gag polyprotein may regulate their own translation, by the binding genomic RNA in the 5'-UTR. At low concentration, Gag-Pol and Gag would promote translation, whereas at high concentration, the polyproteins encapsidate genomic RNA and then shut off translation.</text>
</comment>
<evidence type="ECO:0000256" key="59">
    <source>
        <dbReference type="PROSITE-ProRule" id="PRU00506"/>
    </source>
</evidence>
<dbReference type="InterPro" id="IPR017856">
    <property type="entry name" value="Integrase-like_N"/>
</dbReference>
<evidence type="ECO:0000256" key="3">
    <source>
        <dbReference type="ARBA" id="ARBA00004147"/>
    </source>
</evidence>
<evidence type="ECO:0000256" key="57">
    <source>
        <dbReference type="ARBA" id="ARBA00038727"/>
    </source>
</evidence>
<dbReference type="Pfam" id="PF00077">
    <property type="entry name" value="RVP"/>
    <property type="match status" value="1"/>
</dbReference>
<comment type="catalytic activity">
    <reaction evidence="1">
        <text>3'-end directed exonucleolytic cleavage of viral RNA-DNA hybrid.</text>
        <dbReference type="EC" id="3.1.13.2"/>
    </reaction>
</comment>
<dbReference type="Gene3D" id="2.40.70.10">
    <property type="entry name" value="Acid Proteases"/>
    <property type="match status" value="1"/>
</dbReference>
<evidence type="ECO:0000259" key="65">
    <source>
        <dbReference type="PROSITE" id="PS50879"/>
    </source>
</evidence>
<dbReference type="SUPFAM" id="SSF53098">
    <property type="entry name" value="Ribonuclease H-like"/>
    <property type="match status" value="2"/>
</dbReference>
<keyword evidence="45" id="KW-0511">Multifunctional enzyme</keyword>
<keyword evidence="42" id="KW-1179">Viral genome integration</keyword>
<evidence type="ECO:0000256" key="44">
    <source>
        <dbReference type="ARBA" id="ARBA00023247"/>
    </source>
</evidence>
<dbReference type="SUPFAM" id="SSF50630">
    <property type="entry name" value="Acid proteases"/>
    <property type="match status" value="1"/>
</dbReference>
<keyword evidence="11" id="KW-0167">Capsid protein</keyword>
<comment type="cofactor">
    <cofactor evidence="2">
        <name>Mg(2+)</name>
        <dbReference type="ChEBI" id="CHEBI:18420"/>
    </cofactor>
</comment>
<feature type="domain" description="Integrase-type" evidence="63">
    <location>
        <begin position="750"/>
        <end position="791"/>
    </location>
</feature>
<feature type="non-terminal residue" evidence="68">
    <location>
        <position position="1"/>
    </location>
</feature>
<keyword evidence="37" id="KW-0543">Viral nucleoprotein</keyword>
<evidence type="ECO:0000256" key="49">
    <source>
        <dbReference type="ARBA" id="ARBA00032771"/>
    </source>
</evidence>
<evidence type="ECO:0000256" key="51">
    <source>
        <dbReference type="ARBA" id="ARBA00037446"/>
    </source>
</evidence>
<dbReference type="GO" id="GO:0035613">
    <property type="term" value="F:RNA stem-loop binding"/>
    <property type="evidence" value="ECO:0007669"/>
    <property type="project" value="TreeGrafter"/>
</dbReference>
<evidence type="ECO:0000256" key="52">
    <source>
        <dbReference type="ARBA" id="ARBA00037694"/>
    </source>
</evidence>
<dbReference type="PROSITE" id="PS50175">
    <property type="entry name" value="ASP_PROT_RETROV"/>
    <property type="match status" value="1"/>
</dbReference>
<dbReference type="GO" id="GO:0075732">
    <property type="term" value="P:viral penetration into host nucleus"/>
    <property type="evidence" value="ECO:0007669"/>
    <property type="project" value="UniProtKB-KW"/>
</dbReference>
<sequence length="1039" mass="117967">FFRVWPLGQRETQEFPSDLHQTNSSPNGTGLQQAGGKLVCRQTSDQRTRARRSSNSPVKAVCCSGETAETAVAKPLATTEPLRGGLQLPQVSLWRRPMKTVYIEGQKVTALLDTGADDSVIQGIELGDNWKPRIIGGIGGCINVKAYHNQEVKIEDKTCKATILVGETPVNIIGRNVLAQLGVTLNLTQREIEPIKVHLKPGQDGPRIRQWPLSKEKIEALKAICEDLEKQGHLERIGPENPYNTPVFAIRKKDKTQWRILMDFRQLNKSTQDFQEVQLGIPHPAGLQQREQITVLDIGDAYFSCPLDPDFQKYTAFTIPSVNNREPGIRYQYKVLPQGWKGSPTIFQTTANKILQEFRQKNPDVDIYQYMDDMLIASDRPKAEHLVMVQQLRDYLETWGFKTPEKKFQKDPPYLWMGYELYPKKWQLQEITLPEREEWTVNDIQKLVGKLNWASQIYTGIKTKHLCRLIRGARPLTEIVQWTEEAELELEENRQILRQKQQGQYYDPALPLRAKVLKLGDGQWGYQIYQPENKILKVGKYAKIKTAHTNELRMLAGLVQKIGKESIVIWGQIPIMELPVERELWEQWWSDYWQVTWIPEWEMVSTPQLIRLWYKLVKDPIPGEAVYYVDGAANRNSKEGKAGYLTDRGDQKVVALENTTNQKAELEAILLALRDSGSKVNIITDSQYAMGIIAGEPTESDNNIVQQIIEELIKKEAVYIAWVPAHKGVGGNEEIDKLVSQGIRQVLFLDRIEEAQEEHDKYHANWRSMQQEFGLPAIVAKEIVAACPKCQIKGESVHGQVDASPGVWQMDCTHLEGKIIIVAVHVASGFIEAEVIPQETGKATAHFLLKLASRWPITQLHTDNGTNFTSQQVAAICWWGKIEHTFGVPYNPQSQGVVESMNKQLKEIIGQIRDDAERLETAVIMAVHIHNFKRKGGIGGYSAAERLINIIHTELETKTLQQKISKIQNFRVYYREGRDPVWKGPAKLIWKGEGAVVIQEQGELKTIPRRKAKIIKDYGKALDSQAPLEGNGRTAGEVD</sequence>
<dbReference type="Pfam" id="PF00552">
    <property type="entry name" value="IN_DBD_C"/>
    <property type="match status" value="1"/>
</dbReference>
<comment type="subunit">
    <text evidence="56">Homotrimer. Interacts with gp41 (via C-terminus).</text>
</comment>
<feature type="domain" description="Reverse transcriptase" evidence="64">
    <location>
        <begin position="231"/>
        <end position="421"/>
    </location>
</feature>
<evidence type="ECO:0000256" key="42">
    <source>
        <dbReference type="ARBA" id="ARBA00023195"/>
    </source>
</evidence>
<dbReference type="Pfam" id="PF00078">
    <property type="entry name" value="RVT_1"/>
    <property type="match status" value="1"/>
</dbReference>
<evidence type="ECO:0000256" key="15">
    <source>
        <dbReference type="ARBA" id="ARBA00022670"/>
    </source>
</evidence>
<dbReference type="PANTHER" id="PTHR41694">
    <property type="entry name" value="ENDOGENOUS RETROVIRUS GROUP K MEMBER POL PROTEIN"/>
    <property type="match status" value="1"/>
</dbReference>
<keyword evidence="47" id="KW-1160">Virus entry into host cell</keyword>
<dbReference type="Gene3D" id="3.30.70.270">
    <property type="match status" value="3"/>
</dbReference>
<keyword evidence="23" id="KW-0688">Ribosomal frameshifting</keyword>
<dbReference type="InterPro" id="IPR010661">
    <property type="entry name" value="RVT_thumb"/>
</dbReference>
<comment type="catalytic activity">
    <reaction evidence="48">
        <text>Endohydrolysis of RNA in RNA/DNA hybrids. Three different cleavage modes: 1. sequence-specific internal cleavage of RNA. Human immunodeficiency virus type 1 and Moloney murine leukemia virus enzymes prefer to cleave the RNA strand one nucleotide away from the RNA-DNA junction. 2. RNA 5'-end directed cleavage 13-19 nucleotides from the RNA end. 3. DNA 3'-end directed cleavage 15-20 nucleotides away from the primer terminus.</text>
        <dbReference type="EC" id="3.1.26.13"/>
    </reaction>
</comment>
<dbReference type="Pfam" id="PF00075">
    <property type="entry name" value="RNase_H"/>
    <property type="match status" value="1"/>
</dbReference>
<comment type="subunit">
    <text evidence="55">Heterodimer of p66 RT and p51 RT (RT p66/p51). Heterodimerization of RT is essential for DNA polymerase activity. Despite the sequence identities, p66 RT and p51 RT have distinct folding.</text>
</comment>
<evidence type="ECO:0000259" key="64">
    <source>
        <dbReference type="PROSITE" id="PS50878"/>
    </source>
</evidence>
<dbReference type="GO" id="GO:0006508">
    <property type="term" value="P:proteolysis"/>
    <property type="evidence" value="ECO:0007669"/>
    <property type="project" value="UniProtKB-KW"/>
</dbReference>
<evidence type="ECO:0000256" key="5">
    <source>
        <dbReference type="ARBA" id="ARBA00004328"/>
    </source>
</evidence>
<dbReference type="InterPro" id="IPR043128">
    <property type="entry name" value="Rev_trsase/Diguanyl_cyclase"/>
</dbReference>
<evidence type="ECO:0000256" key="12">
    <source>
        <dbReference type="ARBA" id="ARBA00022562"/>
    </source>
</evidence>
<evidence type="ECO:0000256" key="32">
    <source>
        <dbReference type="ARBA" id="ARBA00022884"/>
    </source>
</evidence>
<dbReference type="PROSITE" id="PS50876">
    <property type="entry name" value="ZF_INTEGRASE"/>
    <property type="match status" value="1"/>
</dbReference>
<evidence type="ECO:0000256" key="34">
    <source>
        <dbReference type="ARBA" id="ARBA00022918"/>
    </source>
</evidence>
<keyword evidence="46" id="KW-0449">Lipoprotein</keyword>
<dbReference type="InterPro" id="IPR043502">
    <property type="entry name" value="DNA/RNA_pol_sf"/>
</dbReference>
<evidence type="ECO:0000256" key="38">
    <source>
        <dbReference type="ARBA" id="ARBA00023113"/>
    </source>
</evidence>
<dbReference type="InterPro" id="IPR001037">
    <property type="entry name" value="Integrase_C_retrovir"/>
</dbReference>
<dbReference type="GO" id="GO:0008270">
    <property type="term" value="F:zinc ion binding"/>
    <property type="evidence" value="ECO:0007669"/>
    <property type="project" value="UniProtKB-KW"/>
</dbReference>
<dbReference type="SUPFAM" id="SSF50122">
    <property type="entry name" value="DNA-binding domain of retroviral integrase"/>
    <property type="match status" value="1"/>
</dbReference>
<evidence type="ECO:0000256" key="8">
    <source>
        <dbReference type="ARBA" id="ARBA00022511"/>
    </source>
</evidence>
<evidence type="ECO:0000256" key="25">
    <source>
        <dbReference type="ARBA" id="ARBA00022771"/>
    </source>
</evidence>
<dbReference type="InterPro" id="IPR001969">
    <property type="entry name" value="Aspartic_peptidase_AS"/>
</dbReference>
<keyword evidence="26 60" id="KW-0378">Hydrolase</keyword>
<keyword evidence="35" id="KW-0239">DNA-directed DNA polymerase</keyword>
<dbReference type="Gene3D" id="3.10.10.10">
    <property type="entry name" value="HIV Type 1 Reverse Transcriptase, subunit A, domain 1"/>
    <property type="match status" value="1"/>
</dbReference>
<keyword evidence="36" id="KW-1190">Host gene expression shutoff by virus</keyword>
<keyword evidence="10" id="KW-0597">Phosphoprotein</keyword>
<dbReference type="InterPro" id="IPR036397">
    <property type="entry name" value="RNaseH_sf"/>
</dbReference>
<dbReference type="SUPFAM" id="SSF56672">
    <property type="entry name" value="DNA/RNA polymerases"/>
    <property type="match status" value="1"/>
</dbReference>
<dbReference type="GO" id="GO:0006310">
    <property type="term" value="P:DNA recombination"/>
    <property type="evidence" value="ECO:0007669"/>
    <property type="project" value="UniProtKB-KW"/>
</dbReference>
<evidence type="ECO:0000256" key="30">
    <source>
        <dbReference type="ARBA" id="ARBA00022844"/>
    </source>
</evidence>
<evidence type="ECO:0000256" key="43">
    <source>
        <dbReference type="ARBA" id="ARBA00023200"/>
    </source>
</evidence>
<keyword evidence="24" id="KW-0255">Endonuclease</keyword>
<evidence type="ECO:0000256" key="21">
    <source>
        <dbReference type="ARBA" id="ARBA00022737"/>
    </source>
</evidence>
<dbReference type="GO" id="GO:0003964">
    <property type="term" value="F:RNA-directed DNA polymerase activity"/>
    <property type="evidence" value="ECO:0007669"/>
    <property type="project" value="UniProtKB-KW"/>
</dbReference>
<dbReference type="InterPro" id="IPR010659">
    <property type="entry name" value="RVT_connect"/>
</dbReference>
<comment type="subunit">
    <text evidence="54">Homodimer. The active site consists of two apposed aspartic acid residues.</text>
</comment>
<dbReference type="Pfam" id="PF00665">
    <property type="entry name" value="rve"/>
    <property type="match status" value="1"/>
</dbReference>
<evidence type="ECO:0000256" key="11">
    <source>
        <dbReference type="ARBA" id="ARBA00022561"/>
    </source>
</evidence>
<dbReference type="Gene3D" id="1.10.10.200">
    <property type="match status" value="1"/>
</dbReference>
<dbReference type="GO" id="GO:0075713">
    <property type="term" value="P:establishment of integrated proviral latency"/>
    <property type="evidence" value="ECO:0007669"/>
    <property type="project" value="UniProtKB-KW"/>
</dbReference>
<dbReference type="InterPro" id="IPR003308">
    <property type="entry name" value="Integrase_Zn-bd_dom_N"/>
</dbReference>
<dbReference type="InterPro" id="IPR036862">
    <property type="entry name" value="Integrase_C_dom_sf_retrovir"/>
</dbReference>
<dbReference type="GO" id="GO:0042025">
    <property type="term" value="C:host cell nucleus"/>
    <property type="evidence" value="ECO:0007669"/>
    <property type="project" value="UniProtKB-SubCell"/>
</dbReference>
<keyword evidence="32" id="KW-0694">RNA-binding</keyword>
<comment type="function">
    <text evidence="53">Capsid protein p24 forms the conical core that encapsulates the genomic RNA-nucleocapsid complex in the virion. The core is constituted by capsid protein hexamer subunits. The core is disassembled soon after virion entry. Interaction with host PPIA/CYPA protects the virus from restriction by host TRIM5-alpha and from an unknown antiviral activity in host cells. This capsid restriction by TRIM5 is one of the factors which restricts SIV to the simian species.</text>
</comment>
<feature type="domain" description="Integrase catalytic" evidence="66">
    <location>
        <begin position="801"/>
        <end position="951"/>
    </location>
</feature>
<dbReference type="Gene3D" id="3.30.420.10">
    <property type="entry name" value="Ribonuclease H-like superfamily/Ribonuclease H"/>
    <property type="match status" value="2"/>
</dbReference>
<dbReference type="EMBL" id="U04005">
    <property type="protein sequence ID" value="AAA21505.1"/>
    <property type="molecule type" value="Genomic_DNA"/>
</dbReference>
<dbReference type="InterPro" id="IPR012337">
    <property type="entry name" value="RNaseH-like_sf"/>
</dbReference>
<evidence type="ECO:0000256" key="17">
    <source>
        <dbReference type="ARBA" id="ARBA00022695"/>
    </source>
</evidence>
<organism evidence="68">
    <name type="scientific">Simian immunodeficiency virus - agm.sab-1</name>
    <dbReference type="NCBI Taxonomy" id="349974"/>
    <lineage>
        <taxon>Viruses</taxon>
        <taxon>Riboviria</taxon>
        <taxon>Pararnavirae</taxon>
        <taxon>Artverviricota</taxon>
        <taxon>Revtraviricetes</taxon>
        <taxon>Ortervirales</taxon>
        <taxon>Retroviridae</taxon>
        <taxon>Orthoretrovirinae</taxon>
        <taxon>Lentivirus</taxon>
        <taxon>Lentivirus simimdef</taxon>
        <taxon>Simian immunodeficiency virus</taxon>
    </lineage>
</organism>
<dbReference type="GO" id="GO:0044826">
    <property type="term" value="P:viral genome integration into host DNA"/>
    <property type="evidence" value="ECO:0007669"/>
    <property type="project" value="UniProtKB-KW"/>
</dbReference>
<keyword evidence="39" id="KW-0238">DNA-binding</keyword>
<keyword evidence="41" id="KW-0233">DNA recombination</keyword>
<evidence type="ECO:0000256" key="23">
    <source>
        <dbReference type="ARBA" id="ARBA00022758"/>
    </source>
</evidence>
<dbReference type="PROSITE" id="PS50879">
    <property type="entry name" value="RNASE_H_1"/>
    <property type="match status" value="1"/>
</dbReference>
<keyword evidence="8" id="KW-1032">Host cell membrane</keyword>
<evidence type="ECO:0000256" key="7">
    <source>
        <dbReference type="ARBA" id="ARBA00018735"/>
    </source>
</evidence>
<comment type="function">
    <text evidence="52">Nucleocapsid protein p7 encapsulates and protects viral dimeric unspliced (genomic) RNA. Binds these RNAs through its zinc fingers. Facilitates rearangement of nucleic acid secondary structure during retrotranscription of genomic RNA. This capability is referred to as nucleic acid chaperone activity.</text>
</comment>
<comment type="subunit">
    <text evidence="57">Homotetramer; may further associate as a homohexadecamer.</text>
</comment>
<keyword evidence="19" id="KW-0540">Nuclease</keyword>
<dbReference type="Pfam" id="PF06815">
    <property type="entry name" value="RVT_connect"/>
    <property type="match status" value="1"/>
</dbReference>
<evidence type="ECO:0000256" key="41">
    <source>
        <dbReference type="ARBA" id="ARBA00023172"/>
    </source>
</evidence>
<keyword evidence="40" id="KW-0472">Membrane</keyword>
<dbReference type="InterPro" id="IPR021109">
    <property type="entry name" value="Peptidase_aspartic_dom_sf"/>
</dbReference>
<evidence type="ECO:0000256" key="31">
    <source>
        <dbReference type="ARBA" id="ARBA00022870"/>
    </source>
</evidence>
<keyword evidence="28" id="KW-0862">Zinc</keyword>
<evidence type="ECO:0000256" key="29">
    <source>
        <dbReference type="ARBA" id="ARBA00022842"/>
    </source>
</evidence>
<dbReference type="InterPro" id="IPR000477">
    <property type="entry name" value="RT_dom"/>
</dbReference>
<keyword evidence="13" id="KW-0945">Host-virus interaction</keyword>
<keyword evidence="21" id="KW-0677">Repeat</keyword>
<dbReference type="InterPro" id="IPR001995">
    <property type="entry name" value="Peptidase_A2_cat"/>
</dbReference>
<keyword evidence="31" id="KW-1043">Host membrane</keyword>
<evidence type="ECO:0000256" key="47">
    <source>
        <dbReference type="ARBA" id="ARBA00023296"/>
    </source>
</evidence>
<dbReference type="InterPro" id="IPR018061">
    <property type="entry name" value="Retropepsins"/>
</dbReference>
<dbReference type="GO" id="GO:0004533">
    <property type="term" value="F:exoribonuclease H activity"/>
    <property type="evidence" value="ECO:0007669"/>
    <property type="project" value="UniProtKB-EC"/>
</dbReference>
<evidence type="ECO:0000256" key="1">
    <source>
        <dbReference type="ARBA" id="ARBA00000379"/>
    </source>
</evidence>
<evidence type="ECO:0000256" key="40">
    <source>
        <dbReference type="ARBA" id="ARBA00023136"/>
    </source>
</evidence>
<evidence type="ECO:0000256" key="18">
    <source>
        <dbReference type="ARBA" id="ARBA00022707"/>
    </source>
</evidence>
<evidence type="ECO:0000256" key="2">
    <source>
        <dbReference type="ARBA" id="ARBA00001946"/>
    </source>
</evidence>
<keyword evidence="27" id="KW-1193">Eukaryotic host translation shutoff by virus</keyword>
<dbReference type="GO" id="GO:0020002">
    <property type="term" value="C:host cell plasma membrane"/>
    <property type="evidence" value="ECO:0007669"/>
    <property type="project" value="UniProtKB-SubCell"/>
</dbReference>
<keyword evidence="33" id="KW-0229">DNA integration</keyword>
<dbReference type="GO" id="GO:0030430">
    <property type="term" value="C:host cell cytoplasm"/>
    <property type="evidence" value="ECO:0007669"/>
    <property type="project" value="UniProtKB-SubCell"/>
</dbReference>
<dbReference type="GO" id="GO:0004523">
    <property type="term" value="F:RNA-DNA hybrid ribonuclease activity"/>
    <property type="evidence" value="ECO:0007669"/>
    <property type="project" value="InterPro"/>
</dbReference>
<evidence type="ECO:0000256" key="16">
    <source>
        <dbReference type="ARBA" id="ARBA00022679"/>
    </source>
</evidence>
<evidence type="ECO:0000256" key="54">
    <source>
        <dbReference type="ARBA" id="ARBA00038539"/>
    </source>
</evidence>
<evidence type="ECO:0000259" key="67">
    <source>
        <dbReference type="PROSITE" id="PS51027"/>
    </source>
</evidence>
<dbReference type="PANTHER" id="PTHR41694:SF3">
    <property type="entry name" value="RNA-DIRECTED DNA POLYMERASE-RELATED"/>
    <property type="match status" value="1"/>
</dbReference>
<dbReference type="PROSITE" id="PS51027">
    <property type="entry name" value="INTEGRASE_DBD"/>
    <property type="match status" value="1"/>
</dbReference>
<dbReference type="Pfam" id="PF02022">
    <property type="entry name" value="Integrase_Zn"/>
    <property type="match status" value="1"/>
</dbReference>
<keyword evidence="17" id="KW-0548">Nucleotidyltransferase</keyword>
<feature type="DNA-binding region" description="Integrase-type" evidence="59">
    <location>
        <begin position="970"/>
        <end position="1017"/>
    </location>
</feature>
<evidence type="ECO:0000256" key="61">
    <source>
        <dbReference type="SAM" id="MobiDB-lite"/>
    </source>
</evidence>
<evidence type="ECO:0000256" key="20">
    <source>
        <dbReference type="ARBA" id="ARBA00022723"/>
    </source>
</evidence>
<dbReference type="GO" id="GO:0039657">
    <property type="term" value="P:symbiont-mediated suppression of host gene expression"/>
    <property type="evidence" value="ECO:0007669"/>
    <property type="project" value="UniProtKB-KW"/>
</dbReference>
<evidence type="ECO:0000256" key="26">
    <source>
        <dbReference type="ARBA" id="ARBA00022801"/>
    </source>
</evidence>
<dbReference type="GO" id="GO:0004190">
    <property type="term" value="F:aspartic-type endopeptidase activity"/>
    <property type="evidence" value="ECO:0007669"/>
    <property type="project" value="UniProtKB-KW"/>
</dbReference>
<reference evidence="68" key="1">
    <citation type="journal article" date="1994" name="EMBO J.">
        <title>Mosaic genome structure of simian immunodeficiency virus from west African green monkeys.</title>
        <authorList>
            <person name="Jin M.J."/>
            <person name="Hui H."/>
            <person name="Robertson D.L."/>
            <person name="Muller M.C."/>
            <person name="Barre-Sinoussi F."/>
            <person name="Hirsch V.M."/>
            <person name="Allan J.S."/>
            <person name="Shaw G.M."/>
            <person name="Sharp P.M."/>
            <person name="Hahn B.H."/>
        </authorList>
    </citation>
    <scope>NUCLEOTIDE SEQUENCE [LARGE SCALE GENOMIC DNA]</scope>
    <source>
        <strain evidence="68">SIVagmSAB-1</strain>
    </source>
</reference>
<evidence type="ECO:0000256" key="37">
    <source>
        <dbReference type="ARBA" id="ARBA00023086"/>
    </source>
</evidence>
<feature type="region of interest" description="Disordered" evidence="61">
    <location>
        <begin position="13"/>
        <end position="38"/>
    </location>
</feature>